<dbReference type="PANTHER" id="PTHR21363">
    <property type="entry name" value="PREPHENATE DEHYDROGENASE"/>
    <property type="match status" value="1"/>
</dbReference>
<name>A0AAE4K0N3_9CYAN</name>
<dbReference type="InterPro" id="IPR036291">
    <property type="entry name" value="NAD(P)-bd_dom_sf"/>
</dbReference>
<dbReference type="GO" id="GO:0004665">
    <property type="term" value="F:prephenate dehydrogenase (NADP+) activity"/>
    <property type="evidence" value="ECO:0007669"/>
    <property type="project" value="InterPro"/>
</dbReference>
<keyword evidence="5" id="KW-1185">Reference proteome</keyword>
<dbReference type="Gene3D" id="3.40.50.720">
    <property type="entry name" value="NAD(P)-binding Rossmann-like Domain"/>
    <property type="match status" value="1"/>
</dbReference>
<keyword evidence="2" id="KW-0560">Oxidoreductase</keyword>
<evidence type="ECO:0000259" key="3">
    <source>
        <dbReference type="PROSITE" id="PS51176"/>
    </source>
</evidence>
<comment type="caution">
    <text evidence="4">The sequence shown here is derived from an EMBL/GenBank/DDBJ whole genome shotgun (WGS) entry which is preliminary data.</text>
</comment>
<dbReference type="FunFam" id="3.40.50.720:FF:000208">
    <property type="entry name" value="Prephenate dehydrogenase"/>
    <property type="match status" value="1"/>
</dbReference>
<gene>
    <name evidence="4" type="ORF">RIF25_14990</name>
</gene>
<dbReference type="AlphaFoldDB" id="A0AAE4K0N3"/>
<dbReference type="InterPro" id="IPR008927">
    <property type="entry name" value="6-PGluconate_DH-like_C_sf"/>
</dbReference>
<dbReference type="SUPFAM" id="SSF48179">
    <property type="entry name" value="6-phosphogluconate dehydrogenase C-terminal domain-like"/>
    <property type="match status" value="1"/>
</dbReference>
<sequence length="280" mass="30193">MQIGIVGLGLIGGSLGLDLRGLGHEVFGLSRQKKTCEVARERGIVNQASPDPRILSTCDLVFLCPPLGQMVPVAQQIQPVLHSQAILTDVGSVKGAICQTLTHFWPRFIGGHPMAGTAASGVLAAQEHLFYQRPYVLTPIPETDPEALALLSQIVDALGATRYLCSPEAHDRAVAWISHLPVMVSAALIGASSQEPEPELAQLAQALASSGFRDTSRVGGGNPELGRMMAEFNQAELLFCLRIYQQELTALVEKIAAGDWPGLEQYLTMTKKLREQYSLD</sequence>
<proteinExistence type="inferred from homology"/>
<reference evidence="5" key="1">
    <citation type="submission" date="2023-07" db="EMBL/GenBank/DDBJ databases">
        <authorList>
            <person name="Luz R."/>
            <person name="Cordeiro R."/>
            <person name="Fonseca A."/>
            <person name="Goncalves V."/>
        </authorList>
    </citation>
    <scope>NUCLEOTIDE SEQUENCE [LARGE SCALE GENOMIC DNA]</scope>
    <source>
        <strain evidence="5">BACA0444</strain>
    </source>
</reference>
<evidence type="ECO:0000313" key="4">
    <source>
        <dbReference type="EMBL" id="MDS3862107.1"/>
    </source>
</evidence>
<evidence type="ECO:0000313" key="5">
    <source>
        <dbReference type="Proteomes" id="UP001268256"/>
    </source>
</evidence>
<dbReference type="Gene3D" id="1.10.3660.10">
    <property type="entry name" value="6-phosphogluconate dehydrogenase C-terminal like domain"/>
    <property type="match status" value="1"/>
</dbReference>
<dbReference type="InterPro" id="IPR050812">
    <property type="entry name" value="Preph/Arog_dehydrog"/>
</dbReference>
<evidence type="ECO:0000256" key="1">
    <source>
        <dbReference type="ARBA" id="ARBA00007964"/>
    </source>
</evidence>
<comment type="similarity">
    <text evidence="1">Belongs to the prephenate/arogenate dehydrogenase family.</text>
</comment>
<dbReference type="Pfam" id="PF02153">
    <property type="entry name" value="PDH_N"/>
    <property type="match status" value="1"/>
</dbReference>
<feature type="domain" description="Prephenate/arogenate dehydrogenase" evidence="3">
    <location>
        <begin position="1"/>
        <end position="280"/>
    </location>
</feature>
<dbReference type="Pfam" id="PF20463">
    <property type="entry name" value="PDH_C"/>
    <property type="match status" value="1"/>
</dbReference>
<organism evidence="4 5">
    <name type="scientific">Pseudocalidococcus azoricus BACA0444</name>
    <dbReference type="NCBI Taxonomy" id="2918990"/>
    <lineage>
        <taxon>Bacteria</taxon>
        <taxon>Bacillati</taxon>
        <taxon>Cyanobacteriota</taxon>
        <taxon>Cyanophyceae</taxon>
        <taxon>Acaryochloridales</taxon>
        <taxon>Thermosynechococcaceae</taxon>
        <taxon>Pseudocalidococcus</taxon>
        <taxon>Pseudocalidococcus azoricus</taxon>
    </lineage>
</organism>
<dbReference type="EMBL" id="JAVMIP010000021">
    <property type="protein sequence ID" value="MDS3862107.1"/>
    <property type="molecule type" value="Genomic_DNA"/>
</dbReference>
<protein>
    <submittedName>
        <fullName evidence="4">Prephenate/arogenate dehydrogenase</fullName>
    </submittedName>
</protein>
<accession>A0AAE4K0N3</accession>
<dbReference type="GO" id="GO:0006571">
    <property type="term" value="P:tyrosine biosynthetic process"/>
    <property type="evidence" value="ECO:0007669"/>
    <property type="project" value="InterPro"/>
</dbReference>
<dbReference type="InterPro" id="IPR046826">
    <property type="entry name" value="PDH_N"/>
</dbReference>
<dbReference type="InterPro" id="IPR003099">
    <property type="entry name" value="Prephen_DH"/>
</dbReference>
<dbReference type="GO" id="GO:0070403">
    <property type="term" value="F:NAD+ binding"/>
    <property type="evidence" value="ECO:0007669"/>
    <property type="project" value="InterPro"/>
</dbReference>
<evidence type="ECO:0000256" key="2">
    <source>
        <dbReference type="ARBA" id="ARBA00023002"/>
    </source>
</evidence>
<dbReference type="PANTHER" id="PTHR21363:SF0">
    <property type="entry name" value="PREPHENATE DEHYDROGENASE [NADP(+)]"/>
    <property type="match status" value="1"/>
</dbReference>
<dbReference type="Proteomes" id="UP001268256">
    <property type="component" value="Unassembled WGS sequence"/>
</dbReference>
<dbReference type="RefSeq" id="WP_322879319.1">
    <property type="nucleotide sequence ID" value="NZ_JAVMIP010000021.1"/>
</dbReference>
<dbReference type="GO" id="GO:0008977">
    <property type="term" value="F:prephenate dehydrogenase (NAD+) activity"/>
    <property type="evidence" value="ECO:0007669"/>
    <property type="project" value="InterPro"/>
</dbReference>
<dbReference type="NCBIfam" id="NF005650">
    <property type="entry name" value="PRK07417.1"/>
    <property type="match status" value="1"/>
</dbReference>
<dbReference type="SUPFAM" id="SSF51735">
    <property type="entry name" value="NAD(P)-binding Rossmann-fold domains"/>
    <property type="match status" value="1"/>
</dbReference>
<dbReference type="PROSITE" id="PS51176">
    <property type="entry name" value="PDH_ADH"/>
    <property type="match status" value="1"/>
</dbReference>
<dbReference type="InterPro" id="IPR046825">
    <property type="entry name" value="PDH_C"/>
</dbReference>